<organism evidence="2 3">
    <name type="scientific">Amniculicola lignicola CBS 123094</name>
    <dbReference type="NCBI Taxonomy" id="1392246"/>
    <lineage>
        <taxon>Eukaryota</taxon>
        <taxon>Fungi</taxon>
        <taxon>Dikarya</taxon>
        <taxon>Ascomycota</taxon>
        <taxon>Pezizomycotina</taxon>
        <taxon>Dothideomycetes</taxon>
        <taxon>Pleosporomycetidae</taxon>
        <taxon>Pleosporales</taxon>
        <taxon>Amniculicolaceae</taxon>
        <taxon>Amniculicola</taxon>
    </lineage>
</organism>
<dbReference type="Gene3D" id="3.40.50.150">
    <property type="entry name" value="Vaccinia Virus protein VP39"/>
    <property type="match status" value="1"/>
</dbReference>
<evidence type="ECO:0000259" key="1">
    <source>
        <dbReference type="Pfam" id="PF13649"/>
    </source>
</evidence>
<feature type="domain" description="Methyltransferase" evidence="1">
    <location>
        <begin position="48"/>
        <end position="143"/>
    </location>
</feature>
<dbReference type="InterPro" id="IPR041698">
    <property type="entry name" value="Methyltransf_25"/>
</dbReference>
<sequence length="143" mass="16156">MSTQQPLHDRPAFHSAYLTLPGSQKGFDGAPEWETLRTMVVRPECQEVLDLGYGLGWFSRYTIETGAEVVDASDNLAKMIEKAQAMTLEEAKLTINYEAQNLNTISLDEDTYDVVFSSLTFHYLSNNALDRLFEVYPTLKPRG</sequence>
<dbReference type="SUPFAM" id="SSF53335">
    <property type="entry name" value="S-adenosyl-L-methionine-dependent methyltransferases"/>
    <property type="match status" value="1"/>
</dbReference>
<dbReference type="CDD" id="cd02440">
    <property type="entry name" value="AdoMet_MTases"/>
    <property type="match status" value="1"/>
</dbReference>
<dbReference type="AlphaFoldDB" id="A0A6A5WV50"/>
<dbReference type="Proteomes" id="UP000799779">
    <property type="component" value="Unassembled WGS sequence"/>
</dbReference>
<dbReference type="EMBL" id="ML977562">
    <property type="protein sequence ID" value="KAF2005683.1"/>
    <property type="molecule type" value="Genomic_DNA"/>
</dbReference>
<gene>
    <name evidence="2" type="ORF">P154DRAFT_608681</name>
</gene>
<keyword evidence="3" id="KW-1185">Reference proteome</keyword>
<dbReference type="OrthoDB" id="66144at2759"/>
<protein>
    <recommendedName>
        <fullName evidence="1">Methyltransferase domain-containing protein</fullName>
    </recommendedName>
</protein>
<evidence type="ECO:0000313" key="2">
    <source>
        <dbReference type="EMBL" id="KAF2005683.1"/>
    </source>
</evidence>
<name>A0A6A5WV50_9PLEO</name>
<evidence type="ECO:0000313" key="3">
    <source>
        <dbReference type="Proteomes" id="UP000799779"/>
    </source>
</evidence>
<proteinExistence type="predicted"/>
<dbReference type="InterPro" id="IPR029063">
    <property type="entry name" value="SAM-dependent_MTases_sf"/>
</dbReference>
<reference evidence="2" key="1">
    <citation type="journal article" date="2020" name="Stud. Mycol.">
        <title>101 Dothideomycetes genomes: a test case for predicting lifestyles and emergence of pathogens.</title>
        <authorList>
            <person name="Haridas S."/>
            <person name="Albert R."/>
            <person name="Binder M."/>
            <person name="Bloem J."/>
            <person name="Labutti K."/>
            <person name="Salamov A."/>
            <person name="Andreopoulos B."/>
            <person name="Baker S."/>
            <person name="Barry K."/>
            <person name="Bills G."/>
            <person name="Bluhm B."/>
            <person name="Cannon C."/>
            <person name="Castanera R."/>
            <person name="Culley D."/>
            <person name="Daum C."/>
            <person name="Ezra D."/>
            <person name="Gonzalez J."/>
            <person name="Henrissat B."/>
            <person name="Kuo A."/>
            <person name="Liang C."/>
            <person name="Lipzen A."/>
            <person name="Lutzoni F."/>
            <person name="Magnuson J."/>
            <person name="Mondo S."/>
            <person name="Nolan M."/>
            <person name="Ohm R."/>
            <person name="Pangilinan J."/>
            <person name="Park H.-J."/>
            <person name="Ramirez L."/>
            <person name="Alfaro M."/>
            <person name="Sun H."/>
            <person name="Tritt A."/>
            <person name="Yoshinaga Y."/>
            <person name="Zwiers L.-H."/>
            <person name="Turgeon B."/>
            <person name="Goodwin S."/>
            <person name="Spatafora J."/>
            <person name="Crous P."/>
            <person name="Grigoriev I."/>
        </authorList>
    </citation>
    <scope>NUCLEOTIDE SEQUENCE</scope>
    <source>
        <strain evidence="2">CBS 123094</strain>
    </source>
</reference>
<accession>A0A6A5WV50</accession>
<dbReference type="Pfam" id="PF13649">
    <property type="entry name" value="Methyltransf_25"/>
    <property type="match status" value="1"/>
</dbReference>